<accession>A0A506U3D6</accession>
<dbReference type="Proteomes" id="UP000318801">
    <property type="component" value="Unassembled WGS sequence"/>
</dbReference>
<protein>
    <submittedName>
        <fullName evidence="9">Type VI secretion protein</fullName>
    </submittedName>
</protein>
<dbReference type="SUPFAM" id="SSF52540">
    <property type="entry name" value="P-loop containing nucleoside triphosphate hydrolases"/>
    <property type="match status" value="1"/>
</dbReference>
<keyword evidence="5 8" id="KW-1133">Transmembrane helix</keyword>
<proteinExistence type="inferred from homology"/>
<feature type="transmembrane region" description="Helical" evidence="8">
    <location>
        <begin position="12"/>
        <end position="39"/>
    </location>
</feature>
<dbReference type="InterPro" id="IPR051539">
    <property type="entry name" value="T4SS-coupling_protein"/>
</dbReference>
<dbReference type="Gene3D" id="3.40.50.300">
    <property type="entry name" value="P-loop containing nucleotide triphosphate hydrolases"/>
    <property type="match status" value="1"/>
</dbReference>
<name>A0A506U3D6_9HYPH</name>
<reference evidence="9 10" key="1">
    <citation type="submission" date="2019-06" db="EMBL/GenBank/DDBJ databases">
        <authorList>
            <person name="Li M."/>
        </authorList>
    </citation>
    <scope>NUCLEOTIDE SEQUENCE [LARGE SCALE GENOMIC DNA]</scope>
    <source>
        <strain evidence="9 10">BGMRC2036</strain>
    </source>
</reference>
<dbReference type="EMBL" id="VHLG01000020">
    <property type="protein sequence ID" value="TPW27059.1"/>
    <property type="molecule type" value="Genomic_DNA"/>
</dbReference>
<evidence type="ECO:0000256" key="1">
    <source>
        <dbReference type="ARBA" id="ARBA00004651"/>
    </source>
</evidence>
<keyword evidence="6 8" id="KW-0472">Membrane</keyword>
<sequence>MRTRFSEIRGRQIGGALIIAIFAAAIGYVVATGIVQYWYGQPEPDLLWIARHWWQLRTVDLRVWNIINVTIGGFFLAGLLLATRIVTERLTRFGSTHWMSGSELAKKNFFADPCIAFTLGKTGKPAAKGGYIASGAFPHCLLVAPTGRGKNVGFVIPNLLTYLGSAVVLDVKGENFEMTARFRKKMGHAIYRFCPRDFDQPSFRYNPLDRIKTYSNRAKRMAELEKIATLFLQTEDSSAAGFLPNSREVFIACAILAYEQDNLTLGQVYRLAFGGALNNNAKFAAYADEVKDPEAKVLFQKLSNTTEKTLSAYLSVLSSAGMSTWMNPHTCAVTNSTDFDFATFRKKPQTVYFNVPTDDIEPIAPLARLFFSDLVATMQHHEPGKDEPFPVLILLDEFQRLGKMPKIVDSISLLRSYGVNLAIVTQSIPELERHYGENGRKTIQAGTGIKLYLTPSEEDTIAEMSASVGTTTKRVVSKSRSQKDGMFGTSVSERTEEHPLLTKDEARRMPLDEIIIVVDADMPIRAKRIVYYEDSKYKPLFESQDFTAPLPLPPHTITEADYVVMDVAASTQSAHDAQEDRLAKAKAAATAQFED</sequence>
<gene>
    <name evidence="9" type="ORF">FJU08_20840</name>
</gene>
<evidence type="ECO:0000256" key="3">
    <source>
        <dbReference type="ARBA" id="ARBA00022475"/>
    </source>
</evidence>
<dbReference type="GO" id="GO:0005886">
    <property type="term" value="C:plasma membrane"/>
    <property type="evidence" value="ECO:0007669"/>
    <property type="project" value="UniProtKB-SubCell"/>
</dbReference>
<organism evidence="9 10">
    <name type="scientific">Martelella alba</name>
    <dbReference type="NCBI Taxonomy" id="2590451"/>
    <lineage>
        <taxon>Bacteria</taxon>
        <taxon>Pseudomonadati</taxon>
        <taxon>Pseudomonadota</taxon>
        <taxon>Alphaproteobacteria</taxon>
        <taxon>Hyphomicrobiales</taxon>
        <taxon>Aurantimonadaceae</taxon>
        <taxon>Martelella</taxon>
    </lineage>
</organism>
<evidence type="ECO:0000313" key="9">
    <source>
        <dbReference type="EMBL" id="TPW27059.1"/>
    </source>
</evidence>
<comment type="similarity">
    <text evidence="2">Belongs to the VirD4/TraG family.</text>
</comment>
<feature type="region of interest" description="Disordered" evidence="7">
    <location>
        <begin position="473"/>
        <end position="498"/>
    </location>
</feature>
<evidence type="ECO:0000256" key="6">
    <source>
        <dbReference type="ARBA" id="ARBA00023136"/>
    </source>
</evidence>
<evidence type="ECO:0000256" key="8">
    <source>
        <dbReference type="SAM" id="Phobius"/>
    </source>
</evidence>
<evidence type="ECO:0000256" key="2">
    <source>
        <dbReference type="ARBA" id="ARBA00008806"/>
    </source>
</evidence>
<dbReference type="InterPro" id="IPR003688">
    <property type="entry name" value="TraG/VirD4"/>
</dbReference>
<dbReference type="Pfam" id="PF02534">
    <property type="entry name" value="T4SS-DNA_transf"/>
    <property type="match status" value="1"/>
</dbReference>
<keyword evidence="4 8" id="KW-0812">Transmembrane</keyword>
<dbReference type="OrthoDB" id="9759295at2"/>
<dbReference type="PANTHER" id="PTHR37937">
    <property type="entry name" value="CONJUGATIVE TRANSFER: DNA TRANSPORT"/>
    <property type="match status" value="1"/>
</dbReference>
<feature type="transmembrane region" description="Helical" evidence="8">
    <location>
        <begin position="63"/>
        <end position="82"/>
    </location>
</feature>
<dbReference type="CDD" id="cd01127">
    <property type="entry name" value="TrwB_TraG_TraD_VirD4"/>
    <property type="match status" value="1"/>
</dbReference>
<keyword evidence="10" id="KW-1185">Reference proteome</keyword>
<evidence type="ECO:0000313" key="10">
    <source>
        <dbReference type="Proteomes" id="UP000318801"/>
    </source>
</evidence>
<comment type="caution">
    <text evidence="9">The sequence shown here is derived from an EMBL/GenBank/DDBJ whole genome shotgun (WGS) entry which is preliminary data.</text>
</comment>
<dbReference type="PANTHER" id="PTHR37937:SF1">
    <property type="entry name" value="CONJUGATIVE TRANSFER: DNA TRANSPORT"/>
    <property type="match status" value="1"/>
</dbReference>
<keyword evidence="3" id="KW-1003">Cell membrane</keyword>
<evidence type="ECO:0000256" key="4">
    <source>
        <dbReference type="ARBA" id="ARBA00022692"/>
    </source>
</evidence>
<comment type="subcellular location">
    <subcellularLocation>
        <location evidence="1">Cell membrane</location>
        <topology evidence="1">Multi-pass membrane protein</topology>
    </subcellularLocation>
</comment>
<dbReference type="RefSeq" id="WP_141150989.1">
    <property type="nucleotide sequence ID" value="NZ_VHLG01000020.1"/>
</dbReference>
<dbReference type="InterPro" id="IPR027417">
    <property type="entry name" value="P-loop_NTPase"/>
</dbReference>
<evidence type="ECO:0000256" key="7">
    <source>
        <dbReference type="SAM" id="MobiDB-lite"/>
    </source>
</evidence>
<evidence type="ECO:0000256" key="5">
    <source>
        <dbReference type="ARBA" id="ARBA00022989"/>
    </source>
</evidence>
<dbReference type="AlphaFoldDB" id="A0A506U3D6"/>